<name>A0ABS9IWH8_9ACTN</name>
<dbReference type="RefSeq" id="WP_236999128.1">
    <property type="nucleotide sequence ID" value="NZ_JAKKOR010000011.1"/>
</dbReference>
<dbReference type="Proteomes" id="UP001200110">
    <property type="component" value="Unassembled WGS sequence"/>
</dbReference>
<accession>A0ABS9IWH8</accession>
<organism evidence="1 2">
    <name type="scientific">Gordonia liuliyuniae</name>
    <dbReference type="NCBI Taxonomy" id="2911517"/>
    <lineage>
        <taxon>Bacteria</taxon>
        <taxon>Bacillati</taxon>
        <taxon>Actinomycetota</taxon>
        <taxon>Actinomycetes</taxon>
        <taxon>Mycobacteriales</taxon>
        <taxon>Gordoniaceae</taxon>
        <taxon>Gordonia</taxon>
    </lineage>
</organism>
<proteinExistence type="predicted"/>
<evidence type="ECO:0000313" key="1">
    <source>
        <dbReference type="EMBL" id="MCF8589911.1"/>
    </source>
</evidence>
<comment type="caution">
    <text evidence="1">The sequence shown here is derived from an EMBL/GenBank/DDBJ whole genome shotgun (WGS) entry which is preliminary data.</text>
</comment>
<gene>
    <name evidence="1" type="ORF">L5G33_15765</name>
</gene>
<sequence>MLEDVISARNTSPVVAVLLSQVIASAASGDVFAEILVEMGLPVLRTRIPRLERFAQSFGRNVSPGIYRDVAEELLTSVKRYEPGFGA</sequence>
<keyword evidence="2" id="KW-1185">Reference proteome</keyword>
<reference evidence="1 2" key="1">
    <citation type="submission" date="2022-01" db="EMBL/GenBank/DDBJ databases">
        <authorList>
            <person name="Huang Y."/>
        </authorList>
    </citation>
    <scope>NUCLEOTIDE SEQUENCE [LARGE SCALE GENOMIC DNA]</scope>
    <source>
        <strain evidence="1 2">HY366</strain>
    </source>
</reference>
<evidence type="ECO:0000313" key="2">
    <source>
        <dbReference type="Proteomes" id="UP001200110"/>
    </source>
</evidence>
<protein>
    <submittedName>
        <fullName evidence="1">Uncharacterized protein</fullName>
    </submittedName>
</protein>
<dbReference type="EMBL" id="JAKKOR010000011">
    <property type="protein sequence ID" value="MCF8589911.1"/>
    <property type="molecule type" value="Genomic_DNA"/>
</dbReference>